<keyword evidence="2" id="KW-0472">Membrane</keyword>
<organism evidence="3">
    <name type="scientific">Gulosibacter sediminis</name>
    <dbReference type="NCBI Taxonomy" id="1729695"/>
    <lineage>
        <taxon>Bacteria</taxon>
        <taxon>Bacillati</taxon>
        <taxon>Actinomycetota</taxon>
        <taxon>Actinomycetes</taxon>
        <taxon>Micrococcales</taxon>
        <taxon>Microbacteriaceae</taxon>
        <taxon>Gulosibacter</taxon>
    </lineage>
</organism>
<name>A0ABY4N2K0_9MICO</name>
<dbReference type="EMBL" id="CP097160">
    <property type="protein sequence ID" value="UQN15743.1"/>
    <property type="molecule type" value="Genomic_DNA"/>
</dbReference>
<accession>A0ABY4N2K0</accession>
<evidence type="ECO:0000256" key="1">
    <source>
        <dbReference type="SAM" id="Coils"/>
    </source>
</evidence>
<dbReference type="Pfam" id="PF04977">
    <property type="entry name" value="DivIC"/>
    <property type="match status" value="1"/>
</dbReference>
<keyword evidence="2" id="KW-0812">Transmembrane</keyword>
<sequence>MAKTTTTRAARRPTDGSILLLIVLVVSVAMIVPTVQQLISQRQHIAELESEIAQSQDQIAQVNEQTSRWEDPAYIKAEARGRLLFVEPGDTTYVVVDDESLPAVEDEPDVSSELHETKTDSTELFLDSLIRANDAQAPQENQ</sequence>
<reference evidence="3" key="1">
    <citation type="submission" date="2022-05" db="EMBL/GenBank/DDBJ databases">
        <title>Complete genome sequence of toluene-degrading Gulosibacter sediminis strain ACHW.36C.</title>
        <authorList>
            <person name="Wai A.C."/>
            <person name="Lai G.K."/>
            <person name="Griffin S.D."/>
            <person name="Leung F.C."/>
        </authorList>
    </citation>
    <scope>NUCLEOTIDE SEQUENCE [LARGE SCALE GENOMIC DNA]</scope>
    <source>
        <strain evidence="3">ACHW.36C</strain>
    </source>
</reference>
<protein>
    <submittedName>
        <fullName evidence="3">Septum formation initiator family protein</fullName>
    </submittedName>
</protein>
<dbReference type="InterPro" id="IPR007060">
    <property type="entry name" value="FtsL/DivIC"/>
</dbReference>
<keyword evidence="2" id="KW-1133">Transmembrane helix</keyword>
<proteinExistence type="predicted"/>
<evidence type="ECO:0000256" key="2">
    <source>
        <dbReference type="SAM" id="Phobius"/>
    </source>
</evidence>
<evidence type="ECO:0000313" key="3">
    <source>
        <dbReference type="EMBL" id="UQN15743.1"/>
    </source>
</evidence>
<feature type="coiled-coil region" evidence="1">
    <location>
        <begin position="38"/>
        <end position="65"/>
    </location>
</feature>
<gene>
    <name evidence="3" type="ORF">M3M28_04625</name>
</gene>
<feature type="transmembrane region" description="Helical" evidence="2">
    <location>
        <begin position="16"/>
        <end position="35"/>
    </location>
</feature>
<keyword evidence="1" id="KW-0175">Coiled coil</keyword>